<dbReference type="RefSeq" id="WP_410035005.1">
    <property type="nucleotide sequence ID" value="NZ_JBGMEF010000001.1"/>
</dbReference>
<dbReference type="EMBL" id="JBGMEF010000001">
    <property type="protein sequence ID" value="MFO3666189.1"/>
    <property type="molecule type" value="Genomic_DNA"/>
</dbReference>
<keyword evidence="4" id="KW-0574">Periplasm</keyword>
<protein>
    <submittedName>
        <fullName evidence="5">PotD/PotF family extracellular solute-binding protein</fullName>
    </submittedName>
</protein>
<evidence type="ECO:0000256" key="4">
    <source>
        <dbReference type="ARBA" id="ARBA00022764"/>
    </source>
</evidence>
<dbReference type="CDD" id="cd13590">
    <property type="entry name" value="PBP2_PotD_PotF_like"/>
    <property type="match status" value="1"/>
</dbReference>
<keyword evidence="2" id="KW-0813">Transport</keyword>
<dbReference type="PANTHER" id="PTHR30222">
    <property type="entry name" value="SPERMIDINE/PUTRESCINE-BINDING PERIPLASMIC PROTEIN"/>
    <property type="match status" value="1"/>
</dbReference>
<dbReference type="InterPro" id="IPR006059">
    <property type="entry name" value="SBP"/>
</dbReference>
<comment type="subcellular location">
    <subcellularLocation>
        <location evidence="1">Periplasm</location>
    </subcellularLocation>
</comment>
<evidence type="ECO:0000313" key="5">
    <source>
        <dbReference type="EMBL" id="MFO3666189.1"/>
    </source>
</evidence>
<keyword evidence="6" id="KW-1185">Reference proteome</keyword>
<dbReference type="Pfam" id="PF13416">
    <property type="entry name" value="SBP_bac_8"/>
    <property type="match status" value="1"/>
</dbReference>
<dbReference type="Proteomes" id="UP001637994">
    <property type="component" value="Unassembled WGS sequence"/>
</dbReference>
<reference evidence="5 6" key="1">
    <citation type="journal article" date="2025" name="Anaerobe">
        <title>Description of Anaerococcus kampingiae sp. nov., Anaerococcus groningensis sp. nov., Anaerococcus martiniensis sp. nov., and Anaerococcus cruorum sp. nov., isolated from human clinical specimens.</title>
        <authorList>
            <person name="Boiten K.E."/>
            <person name="Meijer J."/>
            <person name="van Wezel E.M."/>
            <person name="Veloo A.C.M."/>
        </authorList>
    </citation>
    <scope>NUCLEOTIDE SEQUENCE [LARGE SCALE GENOMIC DNA]</scope>
    <source>
        <strain evidence="5 6">ENR0874</strain>
    </source>
</reference>
<accession>A0ABW9MAH9</accession>
<organism evidence="5 6">
    <name type="scientific">Anaerococcus kampingae</name>
    <dbReference type="NCBI Taxonomy" id="3115614"/>
    <lineage>
        <taxon>Bacteria</taxon>
        <taxon>Bacillati</taxon>
        <taxon>Bacillota</taxon>
        <taxon>Tissierellia</taxon>
        <taxon>Tissierellales</taxon>
        <taxon>Peptoniphilaceae</taxon>
        <taxon>Anaerococcus</taxon>
    </lineage>
</organism>
<evidence type="ECO:0000313" key="6">
    <source>
        <dbReference type="Proteomes" id="UP001637994"/>
    </source>
</evidence>
<sequence>MNKVYRFILAVLSMCLALFIGQKRLNANSHGSDSKNIYFYNWGGYVDPQVLRDFEEETGYHVIYETFDSNEAMMAKIEQGKTSYDLAFPSEYTVEMMKAKGLLKKLDHSKIKGLDNIDERFLNLAYDPNNEYSIPYFWGSFGIVYNNKKYQAEDVDSWAKLFDPKFEGEILSFDGARETLGIGLWKDGLSANTTDETVLRKTKNELVDFMANVKAILADEIRMYLALEEADIGITFSGEAEIAQEANPNLSYIIPKEGSNIWFDTIVIPKTSKNTEGAYALISYLLRPDVAARNAEYVSYATPNKKALDLLDPELRANTTLYPSDEDIEKLEIFKDLGKEMTILYNDLYLDLKIAPQAD</sequence>
<proteinExistence type="predicted"/>
<evidence type="ECO:0000256" key="2">
    <source>
        <dbReference type="ARBA" id="ARBA00022448"/>
    </source>
</evidence>
<dbReference type="PRINTS" id="PR00909">
    <property type="entry name" value="SPERMDNBNDNG"/>
</dbReference>
<comment type="caution">
    <text evidence="5">The sequence shown here is derived from an EMBL/GenBank/DDBJ whole genome shotgun (WGS) entry which is preliminary data.</text>
</comment>
<dbReference type="InterPro" id="IPR001188">
    <property type="entry name" value="Sperm_putr-bd"/>
</dbReference>
<dbReference type="PANTHER" id="PTHR30222:SF17">
    <property type="entry name" value="SPERMIDINE_PUTRESCINE-BINDING PERIPLASMIC PROTEIN"/>
    <property type="match status" value="1"/>
</dbReference>
<evidence type="ECO:0000256" key="3">
    <source>
        <dbReference type="ARBA" id="ARBA00022729"/>
    </source>
</evidence>
<evidence type="ECO:0000256" key="1">
    <source>
        <dbReference type="ARBA" id="ARBA00004418"/>
    </source>
</evidence>
<name>A0ABW9MAH9_9FIRM</name>
<keyword evidence="3" id="KW-0732">Signal</keyword>
<dbReference type="PIRSF" id="PIRSF019574">
    <property type="entry name" value="Periplasmic_polyamine_BP"/>
    <property type="match status" value="1"/>
</dbReference>
<dbReference type="Gene3D" id="3.40.190.10">
    <property type="entry name" value="Periplasmic binding protein-like II"/>
    <property type="match status" value="2"/>
</dbReference>
<gene>
    <name evidence="5" type="ORF">ACCQ42_00110</name>
</gene>
<dbReference type="SUPFAM" id="SSF53850">
    <property type="entry name" value="Periplasmic binding protein-like II"/>
    <property type="match status" value="1"/>
</dbReference>